<accession>A0A371DSG9</accession>
<keyword evidence="2" id="KW-1185">Reference proteome</keyword>
<sequence length="247" mass="27692">MAWFPHSAVPRCKFLPGAMLNGLPPILADTATMNGIDALTERRKEYPSTFTRYVVFVLSVFAAAFRLICRQLAGIPRFADDYATYNMYPLDPTPPRADGSDGITPQMSLCIGRRTSRFRGPRNKPPSIAIPNLYLWYETSTLVRVRYPSISCTPRNTIMLSNDFRCSGGLRKWIEQHIRNPSAPSVPSSAIFTADLSEDIEGFTSRSPLLALYQMVEDDFRRAGKNGRSADDVLGWQWDGPSRQMTG</sequence>
<protein>
    <submittedName>
        <fullName evidence="1">Uncharacterized protein</fullName>
    </submittedName>
</protein>
<name>A0A371DSG9_9APHY</name>
<dbReference type="EMBL" id="KZ857382">
    <property type="protein sequence ID" value="RDX55489.1"/>
    <property type="molecule type" value="Genomic_DNA"/>
</dbReference>
<reference evidence="1 2" key="1">
    <citation type="journal article" date="2018" name="Biotechnol. Biofuels">
        <title>Integrative visual omics of the white-rot fungus Polyporus brumalis exposes the biotechnological potential of its oxidative enzymes for delignifying raw plant biomass.</title>
        <authorList>
            <person name="Miyauchi S."/>
            <person name="Rancon A."/>
            <person name="Drula E."/>
            <person name="Hage H."/>
            <person name="Chaduli D."/>
            <person name="Favel A."/>
            <person name="Grisel S."/>
            <person name="Henrissat B."/>
            <person name="Herpoel-Gimbert I."/>
            <person name="Ruiz-Duenas F.J."/>
            <person name="Chevret D."/>
            <person name="Hainaut M."/>
            <person name="Lin J."/>
            <person name="Wang M."/>
            <person name="Pangilinan J."/>
            <person name="Lipzen A."/>
            <person name="Lesage-Meessen L."/>
            <person name="Navarro D."/>
            <person name="Riley R."/>
            <person name="Grigoriev I.V."/>
            <person name="Zhou S."/>
            <person name="Raouche S."/>
            <person name="Rosso M.N."/>
        </authorList>
    </citation>
    <scope>NUCLEOTIDE SEQUENCE [LARGE SCALE GENOMIC DNA]</scope>
    <source>
        <strain evidence="1 2">BRFM 1820</strain>
    </source>
</reference>
<evidence type="ECO:0000313" key="2">
    <source>
        <dbReference type="Proteomes" id="UP000256964"/>
    </source>
</evidence>
<dbReference type="AlphaFoldDB" id="A0A371DSG9"/>
<proteinExistence type="predicted"/>
<evidence type="ECO:0000313" key="1">
    <source>
        <dbReference type="EMBL" id="RDX55489.1"/>
    </source>
</evidence>
<gene>
    <name evidence="1" type="ORF">OH76DRAFT_1478130</name>
</gene>
<dbReference type="Proteomes" id="UP000256964">
    <property type="component" value="Unassembled WGS sequence"/>
</dbReference>
<organism evidence="1 2">
    <name type="scientific">Lentinus brumalis</name>
    <dbReference type="NCBI Taxonomy" id="2498619"/>
    <lineage>
        <taxon>Eukaryota</taxon>
        <taxon>Fungi</taxon>
        <taxon>Dikarya</taxon>
        <taxon>Basidiomycota</taxon>
        <taxon>Agaricomycotina</taxon>
        <taxon>Agaricomycetes</taxon>
        <taxon>Polyporales</taxon>
        <taxon>Polyporaceae</taxon>
        <taxon>Lentinus</taxon>
    </lineage>
</organism>